<accession>A0A3E1KD05</accession>
<proteinExistence type="predicted"/>
<evidence type="ECO:0000313" key="4">
    <source>
        <dbReference type="Proteomes" id="UP000260351"/>
    </source>
</evidence>
<evidence type="ECO:0000256" key="1">
    <source>
        <dbReference type="SAM" id="Coils"/>
    </source>
</evidence>
<reference evidence="3 4" key="1">
    <citation type="submission" date="2018-08" db="EMBL/GenBank/DDBJ databases">
        <title>Wenzhouxiangella salilacus sp. nov., a novel bacterium isolated from a saline lake in Xinjiang Province, China.</title>
        <authorList>
            <person name="Han S."/>
        </authorList>
    </citation>
    <scope>NUCLEOTIDE SEQUENCE [LARGE SCALE GENOMIC DNA]</scope>
    <source>
        <strain evidence="3 4">XDB06</strain>
    </source>
</reference>
<feature type="domain" description="Peptidase S74" evidence="2">
    <location>
        <begin position="369"/>
        <end position="420"/>
    </location>
</feature>
<organism evidence="3 4">
    <name type="scientific">Wenzhouxiangella sediminis</name>
    <dbReference type="NCBI Taxonomy" id="1792836"/>
    <lineage>
        <taxon>Bacteria</taxon>
        <taxon>Pseudomonadati</taxon>
        <taxon>Pseudomonadota</taxon>
        <taxon>Gammaproteobacteria</taxon>
        <taxon>Chromatiales</taxon>
        <taxon>Wenzhouxiangellaceae</taxon>
        <taxon>Wenzhouxiangella</taxon>
    </lineage>
</organism>
<dbReference type="InterPro" id="IPR030392">
    <property type="entry name" value="S74_ICA"/>
</dbReference>
<sequence>MILALSASLPTALVAASVSVSQKPELTPDALLWQLDAEHGGASLRVVRPDGRIEVHSVGVDEDEIAFGIGDEALPDGAYLWEISLAPRLTDEQRSQLERAREEDRELPTMADIRGARVQGSFRVVEGSVYGVLEDGVAPAGEIERTSGTPTPQAAPLTGDLTVRNSLCVGFDCADSESYGADTIRLREDRLRIAFLDDSTLAGFPAGDWQIRINEGTGGGANLFAIDWLGTGSNGNGDDAPASTPFRIDGNAPSNSLFIANDGDVGLGTPTPALELHVRDGDSPALRLEQDTSSGFAAQSWDIAGNETSFFVRDVTNGSTLPFRVRPGADSNALVVSDDSFVGIGVLSPQARLHVVGDARIDGALYQLSSRAAKTGFERPDASTLLDGIEQLWLGFWQYKEGDRGARHFGPTAEDFHAAFGLGGDARHISPTDMAGIALGATQALREEIERRDNTIADLERRLQRIEAALDVQPTH</sequence>
<keyword evidence="4" id="KW-1185">Reference proteome</keyword>
<dbReference type="EMBL" id="QUZK01000002">
    <property type="protein sequence ID" value="RFF33004.1"/>
    <property type="molecule type" value="Genomic_DNA"/>
</dbReference>
<evidence type="ECO:0000259" key="2">
    <source>
        <dbReference type="Pfam" id="PF13884"/>
    </source>
</evidence>
<gene>
    <name evidence="3" type="ORF">DZC52_00125</name>
</gene>
<keyword evidence="1" id="KW-0175">Coiled coil</keyword>
<feature type="coiled-coil region" evidence="1">
    <location>
        <begin position="442"/>
        <end position="469"/>
    </location>
</feature>
<dbReference type="AlphaFoldDB" id="A0A3E1KD05"/>
<evidence type="ECO:0000313" key="3">
    <source>
        <dbReference type="EMBL" id="RFF33004.1"/>
    </source>
</evidence>
<name>A0A3E1KD05_9GAMM</name>
<protein>
    <submittedName>
        <fullName evidence="3">Tail fiber domain-containing protein</fullName>
    </submittedName>
</protein>
<comment type="caution">
    <text evidence="3">The sequence shown here is derived from an EMBL/GenBank/DDBJ whole genome shotgun (WGS) entry which is preliminary data.</text>
</comment>
<dbReference type="Pfam" id="PF13884">
    <property type="entry name" value="Peptidase_S74"/>
    <property type="match status" value="1"/>
</dbReference>
<dbReference type="Proteomes" id="UP000260351">
    <property type="component" value="Unassembled WGS sequence"/>
</dbReference>